<dbReference type="PANTHER" id="PTHR10257:SF5">
    <property type="entry name" value="WIDERBORST, ISOFORM H"/>
    <property type="match status" value="1"/>
</dbReference>
<evidence type="ECO:0000256" key="3">
    <source>
        <dbReference type="SAM" id="MobiDB-lite"/>
    </source>
</evidence>
<dbReference type="STRING" id="36087.A0A077Z3W1"/>
<dbReference type="InterPro" id="IPR002554">
    <property type="entry name" value="PP2A_B56"/>
</dbReference>
<dbReference type="GO" id="GO:0007165">
    <property type="term" value="P:signal transduction"/>
    <property type="evidence" value="ECO:0007669"/>
    <property type="project" value="InterPro"/>
</dbReference>
<dbReference type="GO" id="GO:0000159">
    <property type="term" value="C:protein phosphatase type 2A complex"/>
    <property type="evidence" value="ECO:0007669"/>
    <property type="project" value="UniProtKB-UniRule"/>
</dbReference>
<dbReference type="FunFam" id="1.25.10.10:FF:000353">
    <property type="entry name" value="Serine/threonine-protein phosphatase 2A 56 kDa regulatory subunit"/>
    <property type="match status" value="1"/>
</dbReference>
<dbReference type="Proteomes" id="UP000030665">
    <property type="component" value="Unassembled WGS sequence"/>
</dbReference>
<dbReference type="SUPFAM" id="SSF48371">
    <property type="entry name" value="ARM repeat"/>
    <property type="match status" value="1"/>
</dbReference>
<dbReference type="PANTHER" id="PTHR10257">
    <property type="entry name" value="SERINE/THREONINE PROTEIN PHOSPHATASE 2A PP2A REGULATORY SUBUNIT B"/>
    <property type="match status" value="1"/>
</dbReference>
<dbReference type="PIRSF" id="PIRSF028043">
    <property type="entry name" value="PP2A_B56"/>
    <property type="match status" value="1"/>
</dbReference>
<feature type="compositionally biased region" description="Polar residues" evidence="3">
    <location>
        <begin position="471"/>
        <end position="489"/>
    </location>
</feature>
<feature type="region of interest" description="Disordered" evidence="3">
    <location>
        <begin position="450"/>
        <end position="512"/>
    </location>
</feature>
<protein>
    <recommendedName>
        <fullName evidence="2">Serine/threonine protein phosphatase 2A regulatory subunit</fullName>
    </recommendedName>
</protein>
<reference evidence="4" key="1">
    <citation type="submission" date="2014-01" db="EMBL/GenBank/DDBJ databases">
        <authorList>
            <person name="Aslett M."/>
        </authorList>
    </citation>
    <scope>NUCLEOTIDE SEQUENCE</scope>
</reference>
<reference evidence="4" key="2">
    <citation type="submission" date="2014-03" db="EMBL/GenBank/DDBJ databases">
        <title>The whipworm genome and dual-species transcriptomics of an intimate host-pathogen interaction.</title>
        <authorList>
            <person name="Foth B.J."/>
            <person name="Tsai I.J."/>
            <person name="Reid A.J."/>
            <person name="Bancroft A.J."/>
            <person name="Nichol S."/>
            <person name="Tracey A."/>
            <person name="Holroyd N."/>
            <person name="Cotton J.A."/>
            <person name="Stanley E.J."/>
            <person name="Zarowiecki M."/>
            <person name="Liu J.Z."/>
            <person name="Huckvale T."/>
            <person name="Cooper P.J."/>
            <person name="Grencis R.K."/>
            <person name="Berriman M."/>
        </authorList>
    </citation>
    <scope>NUCLEOTIDE SEQUENCE [LARGE SCALE GENOMIC DNA]</scope>
</reference>
<accession>A0A077Z3W1</accession>
<evidence type="ECO:0000256" key="1">
    <source>
        <dbReference type="ARBA" id="ARBA00009745"/>
    </source>
</evidence>
<dbReference type="GO" id="GO:0005829">
    <property type="term" value="C:cytosol"/>
    <property type="evidence" value="ECO:0007669"/>
    <property type="project" value="TreeGrafter"/>
</dbReference>
<dbReference type="Gene3D" id="1.25.10.10">
    <property type="entry name" value="Leucine-rich Repeat Variant"/>
    <property type="match status" value="2"/>
</dbReference>
<keyword evidence="5" id="KW-1185">Reference proteome</keyword>
<dbReference type="Pfam" id="PF01603">
    <property type="entry name" value="B56"/>
    <property type="match status" value="1"/>
</dbReference>
<dbReference type="OrthoDB" id="10264446at2759"/>
<comment type="similarity">
    <text evidence="1">Belongs to the phosphatase 2A regulatory subunit B56 family.</text>
</comment>
<evidence type="ECO:0000313" key="4">
    <source>
        <dbReference type="EMBL" id="CDW53420.1"/>
    </source>
</evidence>
<dbReference type="GO" id="GO:0005634">
    <property type="term" value="C:nucleus"/>
    <property type="evidence" value="ECO:0007669"/>
    <property type="project" value="TreeGrafter"/>
</dbReference>
<dbReference type="InterPro" id="IPR011989">
    <property type="entry name" value="ARM-like"/>
</dbReference>
<dbReference type="AlphaFoldDB" id="A0A077Z3W1"/>
<sequence>MPGGSQAIANAMTSGAGLNTAADKIDPFVRRASLKRKHKKLQGSSRYKVNSESELEPLPLLKDSTPENLTELFIAKIRQCQVVFDFTEPVSCVKSKEVKRITLTEMIDFIGNNKGILTESIYPEVVKMVSVNIFRTLPPNDNPDFDPEEDEPMLEAAWPHLQLVYEFFLRFLESPDFQPAIGKRYIDQRFVLKLLELFDSDDPRERDSLKTVLHRIYGKILGLRAFIRRQINHIFLKFIYETEQFNGVGELLEILGSIINGFALPLKAEHKVFLEKVLLPLHKPRCFNLYHAQLAYCVVQFIEKDASLTEQVIRALTKFWPKTSSQKEARRFSLKKFWTLSIHIFRHVDSVAERALYLWNDEYIYSLIEDNNEVIMPILYTPLYRMAKEHWNQSTVSSVYNVLKYFVEMNPKLFEELSAAAKAERVKEMKKEKERDEFWKRLEEMKSSKQLPELTIMDDGTAMPSRESRNSDTTASLVNSDEGTCSMNRNPVPEIGSLNIDSSPCSKKKKKP</sequence>
<dbReference type="GO" id="GO:0072542">
    <property type="term" value="F:protein phosphatase activator activity"/>
    <property type="evidence" value="ECO:0007669"/>
    <property type="project" value="TreeGrafter"/>
</dbReference>
<evidence type="ECO:0000256" key="2">
    <source>
        <dbReference type="PIRNR" id="PIRNR028043"/>
    </source>
</evidence>
<evidence type="ECO:0000313" key="5">
    <source>
        <dbReference type="Proteomes" id="UP000030665"/>
    </source>
</evidence>
<dbReference type="InterPro" id="IPR016024">
    <property type="entry name" value="ARM-type_fold"/>
</dbReference>
<gene>
    <name evidence="4" type="ORF">TTRE_0000168501</name>
</gene>
<organism evidence="4 5">
    <name type="scientific">Trichuris trichiura</name>
    <name type="common">Whipworm</name>
    <name type="synonym">Trichocephalus trichiurus</name>
    <dbReference type="NCBI Taxonomy" id="36087"/>
    <lineage>
        <taxon>Eukaryota</taxon>
        <taxon>Metazoa</taxon>
        <taxon>Ecdysozoa</taxon>
        <taxon>Nematoda</taxon>
        <taxon>Enoplea</taxon>
        <taxon>Dorylaimia</taxon>
        <taxon>Trichinellida</taxon>
        <taxon>Trichuridae</taxon>
        <taxon>Trichuris</taxon>
    </lineage>
</organism>
<name>A0A077Z3W1_TRITR</name>
<dbReference type="EMBL" id="HG805853">
    <property type="protein sequence ID" value="CDW53420.1"/>
    <property type="molecule type" value="Genomic_DNA"/>
</dbReference>
<proteinExistence type="inferred from homology"/>